<keyword evidence="4" id="KW-1185">Reference proteome</keyword>
<gene>
    <name evidence="3" type="ORF">ACFSAH_00525</name>
</gene>
<dbReference type="PANTHER" id="PTHR31988">
    <property type="entry name" value="ESTERASE, PUTATIVE (DUF303)-RELATED"/>
    <property type="match status" value="1"/>
</dbReference>
<keyword evidence="1" id="KW-0378">Hydrolase</keyword>
<proteinExistence type="predicted"/>
<dbReference type="PANTHER" id="PTHR31988:SF19">
    <property type="entry name" value="9-O-ACETYL-N-ACETYLNEURAMINIC ACID DEACETYLASE-RELATED"/>
    <property type="match status" value="1"/>
</dbReference>
<evidence type="ECO:0000313" key="4">
    <source>
        <dbReference type="Proteomes" id="UP001597118"/>
    </source>
</evidence>
<evidence type="ECO:0000313" key="3">
    <source>
        <dbReference type="EMBL" id="MFD1628336.1"/>
    </source>
</evidence>
<evidence type="ECO:0000256" key="1">
    <source>
        <dbReference type="ARBA" id="ARBA00022801"/>
    </source>
</evidence>
<dbReference type="Pfam" id="PF03629">
    <property type="entry name" value="SASA"/>
    <property type="match status" value="1"/>
</dbReference>
<dbReference type="Proteomes" id="UP001597118">
    <property type="component" value="Unassembled WGS sequence"/>
</dbReference>
<sequence length="269" mass="29722">MKSITYKFLQLRKQIIQIPFLALLVMLLLLTGCLSKKNSQTNKSGYDLYLLVGQSNMVGVGKIEAEDTSEHPRVFVLDETDEFVLAKDPLPFKRKTKGVGPGLTFGKIMAEANPKVKIGLIPGAVGGTKISYWTPDNPRGLYQEAIRKAKVAMQKGELKGIIWQQGESDSNMKDAPLYKERLLKLLTTFRKDLGDDKLPIVIGGVGDFLKSSQYKVVNKAMQEVADEIGNARFSEASTLGDIGDKLHFNSAAQRENGKNMATAMLKIKK</sequence>
<dbReference type="EMBL" id="JBHUDG010000001">
    <property type="protein sequence ID" value="MFD1628336.1"/>
    <property type="molecule type" value="Genomic_DNA"/>
</dbReference>
<dbReference type="InterPro" id="IPR005181">
    <property type="entry name" value="SASA"/>
</dbReference>
<dbReference type="RefSeq" id="WP_379660723.1">
    <property type="nucleotide sequence ID" value="NZ_JBHUDG010000001.1"/>
</dbReference>
<dbReference type="Gene3D" id="3.40.50.1110">
    <property type="entry name" value="SGNH hydrolase"/>
    <property type="match status" value="1"/>
</dbReference>
<accession>A0ABW4I6G8</accession>
<comment type="caution">
    <text evidence="3">The sequence shown here is derived from an EMBL/GenBank/DDBJ whole genome shotgun (WGS) entry which is preliminary data.</text>
</comment>
<dbReference type="InterPro" id="IPR036514">
    <property type="entry name" value="SGNH_hydro_sf"/>
</dbReference>
<reference evidence="4" key="1">
    <citation type="journal article" date="2019" name="Int. J. Syst. Evol. Microbiol.">
        <title>The Global Catalogue of Microorganisms (GCM) 10K type strain sequencing project: providing services to taxonomists for standard genome sequencing and annotation.</title>
        <authorList>
            <consortium name="The Broad Institute Genomics Platform"/>
            <consortium name="The Broad Institute Genome Sequencing Center for Infectious Disease"/>
            <person name="Wu L."/>
            <person name="Ma J."/>
        </authorList>
    </citation>
    <scope>NUCLEOTIDE SEQUENCE [LARGE SCALE GENOMIC DNA]</scope>
    <source>
        <strain evidence="4">CCUG 53762</strain>
    </source>
</reference>
<organism evidence="3 4">
    <name type="scientific">Pseudopedobacter beijingensis</name>
    <dbReference type="NCBI Taxonomy" id="1207056"/>
    <lineage>
        <taxon>Bacteria</taxon>
        <taxon>Pseudomonadati</taxon>
        <taxon>Bacteroidota</taxon>
        <taxon>Sphingobacteriia</taxon>
        <taxon>Sphingobacteriales</taxon>
        <taxon>Sphingobacteriaceae</taxon>
        <taxon>Pseudopedobacter</taxon>
    </lineage>
</organism>
<name>A0ABW4I6G8_9SPHI</name>
<evidence type="ECO:0000259" key="2">
    <source>
        <dbReference type="Pfam" id="PF03629"/>
    </source>
</evidence>
<feature type="domain" description="Sialate O-acetylesterase" evidence="2">
    <location>
        <begin position="47"/>
        <end position="266"/>
    </location>
</feature>
<dbReference type="SUPFAM" id="SSF52266">
    <property type="entry name" value="SGNH hydrolase"/>
    <property type="match status" value="1"/>
</dbReference>
<dbReference type="PROSITE" id="PS51257">
    <property type="entry name" value="PROKAR_LIPOPROTEIN"/>
    <property type="match status" value="1"/>
</dbReference>
<protein>
    <submittedName>
        <fullName evidence="3">Sialate O-acetylesterase</fullName>
    </submittedName>
</protein>
<dbReference type="InterPro" id="IPR052940">
    <property type="entry name" value="Carb_Esterase_6"/>
</dbReference>